<organism evidence="3 4">
    <name type="scientific">Arthrobacter psychrolactophilus</name>
    <dbReference type="NCBI Taxonomy" id="92442"/>
    <lineage>
        <taxon>Bacteria</taxon>
        <taxon>Bacillati</taxon>
        <taxon>Actinomycetota</taxon>
        <taxon>Actinomycetes</taxon>
        <taxon>Micrococcales</taxon>
        <taxon>Micrococcaceae</taxon>
        <taxon>Arthrobacter</taxon>
    </lineage>
</organism>
<feature type="domain" description="DUF1648" evidence="2">
    <location>
        <begin position="58"/>
        <end position="99"/>
    </location>
</feature>
<evidence type="ECO:0000313" key="4">
    <source>
        <dbReference type="Proteomes" id="UP000247980"/>
    </source>
</evidence>
<feature type="transmembrane region" description="Helical" evidence="1">
    <location>
        <begin position="123"/>
        <end position="149"/>
    </location>
</feature>
<dbReference type="Pfam" id="PF07853">
    <property type="entry name" value="DUF1648"/>
    <property type="match status" value="1"/>
</dbReference>
<gene>
    <name evidence="3" type="ORF">CVS30_11710</name>
</gene>
<dbReference type="OrthoDB" id="4303577at2"/>
<comment type="caution">
    <text evidence="3">The sequence shown here is derived from an EMBL/GenBank/DDBJ whole genome shotgun (WGS) entry which is preliminary data.</text>
</comment>
<feature type="transmembrane region" description="Helical" evidence="1">
    <location>
        <begin position="259"/>
        <end position="278"/>
    </location>
</feature>
<evidence type="ECO:0000313" key="3">
    <source>
        <dbReference type="EMBL" id="PYI38212.1"/>
    </source>
</evidence>
<sequence length="374" mass="39231">MKSGKICTPRGAREGLKGSNRLFDGGIFMGEQMRDVVAEQRYNRRWLFGAVAGPLLLGVVAALWMLTIADRLPTELATHWNSENEVDGYSSLWGMALMTVGVAGGTGALISVMAMISRGQSSLLARVGLGLGAAFAVGLTALMVAIVAGQLDLVDISQAKLSAPVMAAGLAVAAIVAALVIWRYRPGEVDRTQDPAVVAMNANVTAADAALAVAGREQAERGESLRIKVSLGPWAWLLSLGVGAIVAVSTYFIFPLLALLGVVVAALVWIFCQGVVVIDPQGVRVLASGFWKIMPLDWPGIKGASVEEIKALDYGGWGYRMHGGSIGFIMSSGPALVIEAGYHQKFIISMPDVASAGTAAALANGYHRIGNVKK</sequence>
<keyword evidence="1" id="KW-0812">Transmembrane</keyword>
<keyword evidence="4" id="KW-1185">Reference proteome</keyword>
<dbReference type="EMBL" id="QJVC01000011">
    <property type="protein sequence ID" value="PYI38212.1"/>
    <property type="molecule type" value="Genomic_DNA"/>
</dbReference>
<name>A0A2V5IS60_9MICC</name>
<feature type="transmembrane region" description="Helical" evidence="1">
    <location>
        <begin position="161"/>
        <end position="182"/>
    </location>
</feature>
<dbReference type="InterPro" id="IPR012867">
    <property type="entry name" value="DUF1648"/>
</dbReference>
<feature type="transmembrane region" description="Helical" evidence="1">
    <location>
        <begin position="46"/>
        <end position="69"/>
    </location>
</feature>
<protein>
    <recommendedName>
        <fullName evidence="2">DUF1648 domain-containing protein</fullName>
    </recommendedName>
</protein>
<feature type="transmembrane region" description="Helical" evidence="1">
    <location>
        <begin position="234"/>
        <end position="253"/>
    </location>
</feature>
<keyword evidence="1" id="KW-0472">Membrane</keyword>
<evidence type="ECO:0000256" key="1">
    <source>
        <dbReference type="SAM" id="Phobius"/>
    </source>
</evidence>
<dbReference type="Proteomes" id="UP000247980">
    <property type="component" value="Unassembled WGS sequence"/>
</dbReference>
<dbReference type="AlphaFoldDB" id="A0A2V5IS60"/>
<reference evidence="3 4" key="1">
    <citation type="submission" date="2018-05" db="EMBL/GenBank/DDBJ databases">
        <title>Genetic diversity of glacier-inhabiting Cryobacterium bacteria in China and description of Cryobacterium mengkeensis sp. nov. and Arthrobacter glacialis sp. nov.</title>
        <authorList>
            <person name="Liu Q."/>
            <person name="Xin Y.-H."/>
        </authorList>
    </citation>
    <scope>NUCLEOTIDE SEQUENCE [LARGE SCALE GENOMIC DNA]</scope>
    <source>
        <strain evidence="3 4">B7</strain>
    </source>
</reference>
<accession>A0A2V5IS60</accession>
<evidence type="ECO:0000259" key="2">
    <source>
        <dbReference type="Pfam" id="PF07853"/>
    </source>
</evidence>
<proteinExistence type="predicted"/>
<keyword evidence="1" id="KW-1133">Transmembrane helix</keyword>
<feature type="transmembrane region" description="Helical" evidence="1">
    <location>
        <begin position="89"/>
        <end position="116"/>
    </location>
</feature>